<comment type="caution">
    <text evidence="2">The sequence shown here is derived from an EMBL/GenBank/DDBJ whole genome shotgun (WGS) entry which is preliminary data.</text>
</comment>
<evidence type="ECO:0008006" key="4">
    <source>
        <dbReference type="Google" id="ProtNLM"/>
    </source>
</evidence>
<sequence>MDRSGRSATDRHVSSSALTSRHLEAALAAEEDAEKNYHIRSALQRMMIAGEARSGRQR</sequence>
<evidence type="ECO:0000313" key="2">
    <source>
        <dbReference type="EMBL" id="MFD1632255.1"/>
    </source>
</evidence>
<evidence type="ECO:0000313" key="3">
    <source>
        <dbReference type="Proteomes" id="UP001597075"/>
    </source>
</evidence>
<keyword evidence="3" id="KW-1185">Reference proteome</keyword>
<feature type="region of interest" description="Disordered" evidence="1">
    <location>
        <begin position="1"/>
        <end position="21"/>
    </location>
</feature>
<feature type="compositionally biased region" description="Basic and acidic residues" evidence="1">
    <location>
        <begin position="1"/>
        <end position="13"/>
    </location>
</feature>
<dbReference type="AlphaFoldDB" id="A0ABD6CTU5"/>
<protein>
    <recommendedName>
        <fullName evidence="4">CopG family transcriptional regulator</fullName>
    </recommendedName>
</protein>
<organism evidence="2 3">
    <name type="scientific">Haloplanus ruber</name>
    <dbReference type="NCBI Taxonomy" id="869892"/>
    <lineage>
        <taxon>Archaea</taxon>
        <taxon>Methanobacteriati</taxon>
        <taxon>Methanobacteriota</taxon>
        <taxon>Stenosarchaea group</taxon>
        <taxon>Halobacteria</taxon>
        <taxon>Halobacteriales</taxon>
        <taxon>Haloferacaceae</taxon>
        <taxon>Haloplanus</taxon>
    </lineage>
</organism>
<name>A0ABD6CTU5_9EURY</name>
<reference evidence="2 3" key="1">
    <citation type="journal article" date="2019" name="Int. J. Syst. Evol. Microbiol.">
        <title>The Global Catalogue of Microorganisms (GCM) 10K type strain sequencing project: providing services to taxonomists for standard genome sequencing and annotation.</title>
        <authorList>
            <consortium name="The Broad Institute Genomics Platform"/>
            <consortium name="The Broad Institute Genome Sequencing Center for Infectious Disease"/>
            <person name="Wu L."/>
            <person name="Ma J."/>
        </authorList>
    </citation>
    <scope>NUCLEOTIDE SEQUENCE [LARGE SCALE GENOMIC DNA]</scope>
    <source>
        <strain evidence="2 3">CGMCC 1.10594</strain>
    </source>
</reference>
<evidence type="ECO:0000256" key="1">
    <source>
        <dbReference type="SAM" id="MobiDB-lite"/>
    </source>
</evidence>
<dbReference type="Proteomes" id="UP001597075">
    <property type="component" value="Unassembled WGS sequence"/>
</dbReference>
<dbReference type="RefSeq" id="WP_424020079.1">
    <property type="nucleotide sequence ID" value="NZ_CP187151.1"/>
</dbReference>
<gene>
    <name evidence="2" type="ORF">ACFSBJ_00630</name>
</gene>
<dbReference type="EMBL" id="JBHUDL010000003">
    <property type="protein sequence ID" value="MFD1632255.1"/>
    <property type="molecule type" value="Genomic_DNA"/>
</dbReference>
<proteinExistence type="predicted"/>
<accession>A0ABD6CTU5</accession>